<dbReference type="Proteomes" id="UP000295280">
    <property type="component" value="Unassembled WGS sequence"/>
</dbReference>
<dbReference type="EMBL" id="SCWD01000006">
    <property type="protein sequence ID" value="TDL95546.1"/>
    <property type="molecule type" value="Genomic_DNA"/>
</dbReference>
<dbReference type="InterPro" id="IPR050678">
    <property type="entry name" value="DNA_Partitioning_ATPase"/>
</dbReference>
<dbReference type="PANTHER" id="PTHR13696:SF99">
    <property type="entry name" value="COBYRINIC ACID AC-DIAMIDE SYNTHASE"/>
    <property type="match status" value="1"/>
</dbReference>
<dbReference type="InterPro" id="IPR025669">
    <property type="entry name" value="AAA_dom"/>
</dbReference>
<reference evidence="2 3" key="1">
    <citation type="submission" date="2019-01" db="EMBL/GenBank/DDBJ databases">
        <title>Draft genome sequences of the type strains of six Macrococcus species.</title>
        <authorList>
            <person name="Mazhar S."/>
            <person name="Altermann E."/>
            <person name="Hill C."/>
            <person name="Mcauliffe O."/>
        </authorList>
    </citation>
    <scope>NUCLEOTIDE SEQUENCE [LARGE SCALE GENOMIC DNA]</scope>
    <source>
        <strain evidence="2 3">ATCC 51828</strain>
    </source>
</reference>
<comment type="caution">
    <text evidence="2">The sequence shown here is derived from an EMBL/GenBank/DDBJ whole genome shotgun (WGS) entry which is preliminary data.</text>
</comment>
<feature type="domain" description="AAA" evidence="1">
    <location>
        <begin position="2"/>
        <end position="184"/>
    </location>
</feature>
<dbReference type="RefSeq" id="WP_133418393.1">
    <property type="nucleotide sequence ID" value="NZ_SCWD01000006.1"/>
</dbReference>
<evidence type="ECO:0000313" key="2">
    <source>
        <dbReference type="EMBL" id="TDL95546.1"/>
    </source>
</evidence>
<proteinExistence type="predicted"/>
<organism evidence="2 3">
    <name type="scientific">Macrococcus carouselicus</name>
    <dbReference type="NCBI Taxonomy" id="69969"/>
    <lineage>
        <taxon>Bacteria</taxon>
        <taxon>Bacillati</taxon>
        <taxon>Bacillota</taxon>
        <taxon>Bacilli</taxon>
        <taxon>Bacillales</taxon>
        <taxon>Staphylococcaceae</taxon>
        <taxon>Macrococcus</taxon>
    </lineage>
</organism>
<accession>A0A9Q8FP15</accession>
<name>A0A9Q8FP15_9STAP</name>
<dbReference type="AlphaFoldDB" id="A0A9Q8FP15"/>
<dbReference type="InterPro" id="IPR027417">
    <property type="entry name" value="P-loop_NTPase"/>
</dbReference>
<dbReference type="CDD" id="cd02042">
    <property type="entry name" value="ParAB_family"/>
    <property type="match status" value="1"/>
</dbReference>
<evidence type="ECO:0000259" key="1">
    <source>
        <dbReference type="Pfam" id="PF13614"/>
    </source>
</evidence>
<protein>
    <submittedName>
        <fullName evidence="2">ParA family protein</fullName>
    </submittedName>
</protein>
<gene>
    <name evidence="2" type="ORF">ERX40_10205</name>
</gene>
<dbReference type="Pfam" id="PF13614">
    <property type="entry name" value="AAA_31"/>
    <property type="match status" value="1"/>
</dbReference>
<dbReference type="Gene3D" id="3.40.50.300">
    <property type="entry name" value="P-loop containing nucleotide triphosphate hydrolases"/>
    <property type="match status" value="1"/>
</dbReference>
<dbReference type="SUPFAM" id="SSF52540">
    <property type="entry name" value="P-loop containing nucleoside triphosphate hydrolases"/>
    <property type="match status" value="1"/>
</dbReference>
<keyword evidence="3" id="KW-1185">Reference proteome</keyword>
<sequence>MTKIITVGNFKGGVGKSTFVELLAYILATKEKKKVLVFDTDPQADVTEKLKRTFGKEDVEPETDLLQAIKKSVDSNFERDISGSIVSLHENLDLVHGSWHLEQFDTYVVEELKDKKARYYLFYTLLQSIKEKYDYIIYDTRPSTGITTTNAICSSDFMIVTTQTEEASANSTRKIYNYIGSMLQYNEGIELIGVLPYLVDSTGAISRLVEAELREQFQEDMYEHVIRSSKRVVAWGKYGITEDKPYDKKTLQMYVDAVDETLQRIRNIEAEKEGVN</sequence>
<evidence type="ECO:0000313" key="3">
    <source>
        <dbReference type="Proteomes" id="UP000295280"/>
    </source>
</evidence>
<dbReference type="OrthoDB" id="9815116at2"/>
<dbReference type="PANTHER" id="PTHR13696">
    <property type="entry name" value="P-LOOP CONTAINING NUCLEOSIDE TRIPHOSPHATE HYDROLASE"/>
    <property type="match status" value="1"/>
</dbReference>